<evidence type="ECO:0000313" key="3">
    <source>
        <dbReference type="Proteomes" id="UP000030641"/>
    </source>
</evidence>
<feature type="compositionally biased region" description="Polar residues" evidence="1">
    <location>
        <begin position="103"/>
        <end position="115"/>
    </location>
</feature>
<dbReference type="RefSeq" id="XP_013345376.1">
    <property type="nucleotide sequence ID" value="XM_013489922.1"/>
</dbReference>
<feature type="region of interest" description="Disordered" evidence="1">
    <location>
        <begin position="21"/>
        <end position="118"/>
    </location>
</feature>
<accession>A0A074YG30</accession>
<proteinExistence type="predicted"/>
<dbReference type="EMBL" id="KL584755">
    <property type="protein sequence ID" value="KEQ96778.1"/>
    <property type="molecule type" value="Genomic_DNA"/>
</dbReference>
<keyword evidence="3" id="KW-1185">Reference proteome</keyword>
<evidence type="ECO:0000256" key="1">
    <source>
        <dbReference type="SAM" id="MobiDB-lite"/>
    </source>
</evidence>
<protein>
    <submittedName>
        <fullName evidence="2">Uncharacterized protein</fullName>
    </submittedName>
</protein>
<organism evidence="2 3">
    <name type="scientific">Aureobasidium subglaciale (strain EXF-2481)</name>
    <name type="common">Aureobasidium pullulans var. subglaciale</name>
    <dbReference type="NCBI Taxonomy" id="1043005"/>
    <lineage>
        <taxon>Eukaryota</taxon>
        <taxon>Fungi</taxon>
        <taxon>Dikarya</taxon>
        <taxon>Ascomycota</taxon>
        <taxon>Pezizomycotina</taxon>
        <taxon>Dothideomycetes</taxon>
        <taxon>Dothideomycetidae</taxon>
        <taxon>Dothideales</taxon>
        <taxon>Saccotheciaceae</taxon>
        <taxon>Aureobasidium</taxon>
    </lineage>
</organism>
<dbReference type="OrthoDB" id="10367379at2759"/>
<dbReference type="AlphaFoldDB" id="A0A074YG30"/>
<evidence type="ECO:0000313" key="2">
    <source>
        <dbReference type="EMBL" id="KEQ96778.1"/>
    </source>
</evidence>
<feature type="compositionally biased region" description="Basic and acidic residues" evidence="1">
    <location>
        <begin position="27"/>
        <end position="83"/>
    </location>
</feature>
<dbReference type="Proteomes" id="UP000030641">
    <property type="component" value="Unassembled WGS sequence"/>
</dbReference>
<name>A0A074YG30_AURSE</name>
<dbReference type="GeneID" id="25366044"/>
<gene>
    <name evidence="2" type="ORF">AUEXF2481DRAFT_38192</name>
</gene>
<dbReference type="InParanoid" id="A0A074YG30"/>
<dbReference type="HOGENOM" id="CLU_1111194_0_0_1"/>
<reference evidence="2 3" key="1">
    <citation type="journal article" date="2014" name="BMC Genomics">
        <title>Genome sequencing of four Aureobasidium pullulans varieties: biotechnological potential, stress tolerance, and description of new species.</title>
        <authorList>
            <person name="Gostin Ar C."/>
            <person name="Ohm R.A."/>
            <person name="Kogej T."/>
            <person name="Sonjak S."/>
            <person name="Turk M."/>
            <person name="Zajc J."/>
            <person name="Zalar P."/>
            <person name="Grube M."/>
            <person name="Sun H."/>
            <person name="Han J."/>
            <person name="Sharma A."/>
            <person name="Chiniquy J."/>
            <person name="Ngan C.Y."/>
            <person name="Lipzen A."/>
            <person name="Barry K."/>
            <person name="Grigoriev I.V."/>
            <person name="Gunde-Cimerman N."/>
        </authorList>
    </citation>
    <scope>NUCLEOTIDE SEQUENCE [LARGE SCALE GENOMIC DNA]</scope>
    <source>
        <strain evidence="2 3">EXF-2481</strain>
    </source>
</reference>
<sequence>MTLLEVNEDFEGYTHIRVRLEGSGPMHDPHHYSSQERLDADSDDDTQKISDTESCKESDEVVEIPRSRDIDLTNRESIKDFRQPEQATQDDNTKSGPEASVDASGTTHAQTQTTENLKEKLASTQDYIRQIFTPNSEPVSKPLRIFLEFMFLTIFGWILFAESPSEKCACAPEVRTEIVTKWCDMPPVFGPTVTITATIREPTIFLTTTTLAPWPTKTKTVVASETDRWHMPLVPFSAEDLAEIMREYLD</sequence>